<keyword evidence="4" id="KW-1185">Reference proteome</keyword>
<evidence type="ECO:0000256" key="2">
    <source>
        <dbReference type="SAM" id="Phobius"/>
    </source>
</evidence>
<keyword evidence="2" id="KW-1133">Transmembrane helix</keyword>
<gene>
    <name evidence="3" type="ORF">PENTCL1PPCAC_15920</name>
</gene>
<dbReference type="EMBL" id="BTSX01000004">
    <property type="protein sequence ID" value="GMS93745.1"/>
    <property type="molecule type" value="Genomic_DNA"/>
</dbReference>
<comment type="similarity">
    <text evidence="1">Belongs to the nematode receptor-like protein sre family.</text>
</comment>
<dbReference type="Proteomes" id="UP001432027">
    <property type="component" value="Unassembled WGS sequence"/>
</dbReference>
<dbReference type="GO" id="GO:0007606">
    <property type="term" value="P:sensory perception of chemical stimulus"/>
    <property type="evidence" value="ECO:0007669"/>
    <property type="project" value="InterPro"/>
</dbReference>
<dbReference type="InterPro" id="IPR004151">
    <property type="entry name" value="7TM_GPCR_serpentine_rcpt_Sre"/>
</dbReference>
<feature type="transmembrane region" description="Helical" evidence="2">
    <location>
        <begin position="59"/>
        <end position="85"/>
    </location>
</feature>
<dbReference type="InterPro" id="IPR052860">
    <property type="entry name" value="NRL-GPCR1"/>
</dbReference>
<evidence type="ECO:0008006" key="5">
    <source>
        <dbReference type="Google" id="ProtNLM"/>
    </source>
</evidence>
<feature type="transmembrane region" description="Helical" evidence="2">
    <location>
        <begin position="12"/>
        <end position="31"/>
    </location>
</feature>
<keyword evidence="2" id="KW-0472">Membrane</keyword>
<proteinExistence type="inferred from homology"/>
<reference evidence="3" key="1">
    <citation type="submission" date="2023-10" db="EMBL/GenBank/DDBJ databases">
        <title>Genome assembly of Pristionchus species.</title>
        <authorList>
            <person name="Yoshida K."/>
            <person name="Sommer R.J."/>
        </authorList>
    </citation>
    <scope>NUCLEOTIDE SEQUENCE</scope>
    <source>
        <strain evidence="3">RS0144</strain>
    </source>
</reference>
<keyword evidence="2" id="KW-0812">Transmembrane</keyword>
<feature type="non-terminal residue" evidence="3">
    <location>
        <position position="107"/>
    </location>
</feature>
<name>A0AAV5THE4_9BILA</name>
<accession>A0AAV5THE4</accession>
<evidence type="ECO:0000313" key="3">
    <source>
        <dbReference type="EMBL" id="GMS93745.1"/>
    </source>
</evidence>
<comment type="caution">
    <text evidence="3">The sequence shown here is derived from an EMBL/GenBank/DDBJ whole genome shotgun (WGS) entry which is preliminary data.</text>
</comment>
<dbReference type="PANTHER" id="PTHR47521:SF7">
    <property type="entry name" value="SERPENTINE RECEPTOR CLASS EPSILON-6"/>
    <property type="match status" value="1"/>
</dbReference>
<sequence>SVFAMRQIASPLAAIITLIGCVLYLLLLLLNKYELRKRHRRVDASSYRLSRTYQLRENVMIIHILGPAFLLCIPAFAFRAVYIFLPETFEFYRSLSVSMFDLWISLL</sequence>
<protein>
    <recommendedName>
        <fullName evidence="5">G protein-coupled receptor</fullName>
    </recommendedName>
</protein>
<dbReference type="PANTHER" id="PTHR47521">
    <property type="entry name" value="SERPENTINE RECEPTOR, CLASS E (EPSILON)-RELATED"/>
    <property type="match status" value="1"/>
</dbReference>
<evidence type="ECO:0000313" key="4">
    <source>
        <dbReference type="Proteomes" id="UP001432027"/>
    </source>
</evidence>
<organism evidence="3 4">
    <name type="scientific">Pristionchus entomophagus</name>
    <dbReference type="NCBI Taxonomy" id="358040"/>
    <lineage>
        <taxon>Eukaryota</taxon>
        <taxon>Metazoa</taxon>
        <taxon>Ecdysozoa</taxon>
        <taxon>Nematoda</taxon>
        <taxon>Chromadorea</taxon>
        <taxon>Rhabditida</taxon>
        <taxon>Rhabditina</taxon>
        <taxon>Diplogasteromorpha</taxon>
        <taxon>Diplogasteroidea</taxon>
        <taxon>Neodiplogasteridae</taxon>
        <taxon>Pristionchus</taxon>
    </lineage>
</organism>
<dbReference type="GO" id="GO:0016020">
    <property type="term" value="C:membrane"/>
    <property type="evidence" value="ECO:0007669"/>
    <property type="project" value="InterPro"/>
</dbReference>
<feature type="non-terminal residue" evidence="3">
    <location>
        <position position="1"/>
    </location>
</feature>
<dbReference type="Pfam" id="PF03125">
    <property type="entry name" value="Sre"/>
    <property type="match status" value="1"/>
</dbReference>
<dbReference type="AlphaFoldDB" id="A0AAV5THE4"/>
<evidence type="ECO:0000256" key="1">
    <source>
        <dbReference type="ARBA" id="ARBA00006803"/>
    </source>
</evidence>